<accession>A0A6J4V9J0</accession>
<evidence type="ECO:0000256" key="1">
    <source>
        <dbReference type="SAM" id="MobiDB-lite"/>
    </source>
</evidence>
<feature type="non-terminal residue" evidence="2">
    <location>
        <position position="1"/>
    </location>
</feature>
<gene>
    <name evidence="2" type="ORF">AVDCRST_MAG49-3790</name>
</gene>
<feature type="non-terminal residue" evidence="2">
    <location>
        <position position="249"/>
    </location>
</feature>
<feature type="region of interest" description="Disordered" evidence="1">
    <location>
        <begin position="194"/>
        <end position="249"/>
    </location>
</feature>
<dbReference type="AlphaFoldDB" id="A0A6J4V9J0"/>
<reference evidence="2" key="1">
    <citation type="submission" date="2020-02" db="EMBL/GenBank/DDBJ databases">
        <authorList>
            <person name="Meier V. D."/>
        </authorList>
    </citation>
    <scope>NUCLEOTIDE SEQUENCE</scope>
    <source>
        <strain evidence="2">AVDCRST_MAG49</strain>
    </source>
</reference>
<proteinExistence type="predicted"/>
<protein>
    <submittedName>
        <fullName evidence="2">Multicopper oxidase</fullName>
    </submittedName>
</protein>
<feature type="compositionally biased region" description="Basic residues" evidence="1">
    <location>
        <begin position="39"/>
        <end position="65"/>
    </location>
</feature>
<evidence type="ECO:0000313" key="2">
    <source>
        <dbReference type="EMBL" id="CAA9572603.1"/>
    </source>
</evidence>
<feature type="region of interest" description="Disordered" evidence="1">
    <location>
        <begin position="1"/>
        <end position="171"/>
    </location>
</feature>
<name>A0A6J4V9J0_9BACT</name>
<organism evidence="2">
    <name type="scientific">uncultured Thermomicrobiales bacterium</name>
    <dbReference type="NCBI Taxonomy" id="1645740"/>
    <lineage>
        <taxon>Bacteria</taxon>
        <taxon>Pseudomonadati</taxon>
        <taxon>Thermomicrobiota</taxon>
        <taxon>Thermomicrobia</taxon>
        <taxon>Thermomicrobiales</taxon>
        <taxon>environmental samples</taxon>
    </lineage>
</organism>
<feature type="compositionally biased region" description="Basic and acidic residues" evidence="1">
    <location>
        <begin position="149"/>
        <end position="158"/>
    </location>
</feature>
<feature type="compositionally biased region" description="Basic and acidic residues" evidence="1">
    <location>
        <begin position="124"/>
        <end position="141"/>
    </location>
</feature>
<sequence length="249" mass="28262">LDFQRPGARPDAARQRGGTAARPLHQRLRPPPHDALPRHPQRLPGRRHRHRPRRRPARRAPRLRVRGQAVRRPPLPLPHHPAEAPHPQGALRQLHRQPRPEAARRRGQAPPPRPRRIAGVAGVRHGDERLRHDLRRGERGLRRQHRRLPLHEAPDPGRPHPPGPDLPLQPRRVRPVQLLPLPRQLLRLLRHRHHARADAAHGRHDRPDAGPAGNPGAQLQGPRAGALHVPRPRLGVRGAGLDGRLRRPL</sequence>
<feature type="compositionally biased region" description="Basic and acidic residues" evidence="1">
    <location>
        <begin position="196"/>
        <end position="208"/>
    </location>
</feature>
<dbReference type="EMBL" id="CADCWG010000265">
    <property type="protein sequence ID" value="CAA9572603.1"/>
    <property type="molecule type" value="Genomic_DNA"/>
</dbReference>